<accession>A0A5R9FSW4</accession>
<keyword evidence="2" id="KW-0238">DNA-binding</keyword>
<dbReference type="InterPro" id="IPR013825">
    <property type="entry name" value="Topo_IA_cen_sub2"/>
</dbReference>
<dbReference type="GO" id="GO:0006265">
    <property type="term" value="P:DNA topological change"/>
    <property type="evidence" value="ECO:0007669"/>
    <property type="project" value="InterPro"/>
</dbReference>
<evidence type="ECO:0000313" key="7">
    <source>
        <dbReference type="EMBL" id="TLS44960.1"/>
    </source>
</evidence>
<dbReference type="Pfam" id="PF01751">
    <property type="entry name" value="Toprim"/>
    <property type="match status" value="1"/>
</dbReference>
<protein>
    <submittedName>
        <fullName evidence="7">DUF3945 domain-containing protein</fullName>
    </submittedName>
</protein>
<keyword evidence="8" id="KW-1185">Reference proteome</keyword>
<dbReference type="CDD" id="cd01028">
    <property type="entry name" value="TOPRIM_TopoIA"/>
    <property type="match status" value="1"/>
</dbReference>
<evidence type="ECO:0000313" key="8">
    <source>
        <dbReference type="Proteomes" id="UP000305906"/>
    </source>
</evidence>
<sequence length="791" mass="87098">MVAIVVAEKPSAARNMASALGGTKGSYKGTAYEVASLRGHLYEFAQPHAMVDSSLADAYQRWDLGNLPWNLQDLSWKREPQKNVADVIKALRAACGRGAEIVIATDLDPSGEGDLLFWEAIDELGFHGKRFSRMEFTDESKASIQKAFEQRRPVKSMQDEGDYRKAMYRSQWDFLSMQFTRIATAMGRQSGQDLVLRQGRLKSAMVSLVGDQQKAYDAYVKKPFFQNRFRDENDVMYTNPDEPRFDQKGQVPQQYGPSPVVLDSKAGKKTAPPKLLDLASLSSVLVGKGVKANLTLSTYQKMYEDQVVSYPRTEDKTITPEQFKDLAPLVDKIAAVVGVDAGLLTHRQPRSTHVKPQGAHGANRPGPKVPSSLDEVEHKYGKAGRLIYEMLAKNYLAMLAEDYLYEQQKGHVEKYPDFVGIANVPKSPGWRAVFDPDAGDHSAEGDENESGKGLGQTAEPFIFEGSNKRPEHPTMKWLMKQLEKRDVGTGATRTSTYSEVTNDKAKYPLLTEKGRKLRLAQAGEMSWRLLPGTRIGDLGLTEKVYADMRDIAAGTATAEERLAVVADWVREDIATMTKNAASMRAELGLKKEVVAARAEGVWQAAPGGPKKIAFKKIWSGHELSDDEVAKLLAGETISFEATNNAGKPYTATGALGVGDYKGRKFVGFQLEVPDKPTKWSGRTFTPAEVTALLTGQSLEIDDFVSARTSKTFGCKVSWDAKAKKIVPDFGSGDEPPRSWCQVTFTDAQRRDLAAGKTIQGKGFVSAKGKTFDAAVSWKEEGGKKKIVPSFS</sequence>
<dbReference type="InterPro" id="IPR006171">
    <property type="entry name" value="TOPRIM_dom"/>
</dbReference>
<dbReference type="InterPro" id="IPR013826">
    <property type="entry name" value="Topo_IA_cen_sub3"/>
</dbReference>
<comment type="caution">
    <text evidence="7">The sequence shown here is derived from an EMBL/GenBank/DDBJ whole genome shotgun (WGS) entry which is preliminary data.</text>
</comment>
<dbReference type="Gene3D" id="2.70.20.10">
    <property type="entry name" value="Topoisomerase I, domain 3"/>
    <property type="match status" value="1"/>
</dbReference>
<keyword evidence="3" id="KW-0413">Isomerase</keyword>
<gene>
    <name evidence="7" type="ORF">FE633_17620</name>
</gene>
<dbReference type="GO" id="GO:0003917">
    <property type="term" value="F:DNA topoisomerase type I (single strand cut, ATP-independent) activity"/>
    <property type="evidence" value="ECO:0007669"/>
    <property type="project" value="InterPro"/>
</dbReference>
<dbReference type="InterPro" id="IPR000380">
    <property type="entry name" value="Topo_IA"/>
</dbReference>
<dbReference type="InterPro" id="IPR023405">
    <property type="entry name" value="Topo_IA_core_domain"/>
</dbReference>
<dbReference type="PANTHER" id="PTHR11390:SF21">
    <property type="entry name" value="DNA TOPOISOMERASE 3-ALPHA"/>
    <property type="match status" value="1"/>
</dbReference>
<evidence type="ECO:0000259" key="6">
    <source>
        <dbReference type="PROSITE" id="PS52039"/>
    </source>
</evidence>
<dbReference type="InterPro" id="IPR003602">
    <property type="entry name" value="Topo_IA_DNA-bd_dom"/>
</dbReference>
<dbReference type="Pfam" id="PF01131">
    <property type="entry name" value="Topoisom_bac"/>
    <property type="match status" value="1"/>
</dbReference>
<dbReference type="GO" id="GO:0006281">
    <property type="term" value="P:DNA repair"/>
    <property type="evidence" value="ECO:0007669"/>
    <property type="project" value="TreeGrafter"/>
</dbReference>
<reference evidence="7 8" key="1">
    <citation type="submission" date="2019-05" db="EMBL/GenBank/DDBJ databases">
        <title>Streptomyces sp. NEAU-C151, a novel actinomycete isolated from soil.</title>
        <authorList>
            <person name="Han L."/>
            <person name="Jiang H."/>
        </authorList>
    </citation>
    <scope>NUCLEOTIDE SEQUENCE [LARGE SCALE GENOMIC DNA]</scope>
    <source>
        <strain evidence="7 8">NEAU-C151</strain>
    </source>
</reference>
<dbReference type="PANTHER" id="PTHR11390">
    <property type="entry name" value="PROKARYOTIC DNA TOPOISOMERASE"/>
    <property type="match status" value="1"/>
</dbReference>
<feature type="region of interest" description="Disordered" evidence="4">
    <location>
        <begin position="239"/>
        <end position="267"/>
    </location>
</feature>
<feature type="region of interest" description="Disordered" evidence="4">
    <location>
        <begin position="437"/>
        <end position="456"/>
    </location>
</feature>
<dbReference type="Gene3D" id="1.10.460.10">
    <property type="entry name" value="Topoisomerase I, domain 2"/>
    <property type="match status" value="1"/>
</dbReference>
<dbReference type="PROSITE" id="PS52039">
    <property type="entry name" value="TOPO_IA_2"/>
    <property type="match status" value="1"/>
</dbReference>
<keyword evidence="1" id="KW-0799">Topoisomerase</keyword>
<dbReference type="SUPFAM" id="SSF56712">
    <property type="entry name" value="Prokaryotic type I DNA topoisomerase"/>
    <property type="match status" value="1"/>
</dbReference>
<dbReference type="Gene3D" id="1.10.290.10">
    <property type="entry name" value="Topoisomerase I, domain 4"/>
    <property type="match status" value="1"/>
</dbReference>
<evidence type="ECO:0000256" key="1">
    <source>
        <dbReference type="ARBA" id="ARBA00023029"/>
    </source>
</evidence>
<feature type="region of interest" description="Disordered" evidence="4">
    <location>
        <begin position="349"/>
        <end position="373"/>
    </location>
</feature>
<dbReference type="AlphaFoldDB" id="A0A5R9FSW4"/>
<dbReference type="EMBL" id="VBZC01000017">
    <property type="protein sequence ID" value="TLS44960.1"/>
    <property type="molecule type" value="Genomic_DNA"/>
</dbReference>
<feature type="domain" description="Toprim" evidence="5">
    <location>
        <begin position="2"/>
        <end position="139"/>
    </location>
</feature>
<dbReference type="PROSITE" id="PS50880">
    <property type="entry name" value="TOPRIM"/>
    <property type="match status" value="1"/>
</dbReference>
<dbReference type="SMART" id="SM00437">
    <property type="entry name" value="TOP1Ac"/>
    <property type="match status" value="1"/>
</dbReference>
<evidence type="ECO:0000259" key="5">
    <source>
        <dbReference type="PROSITE" id="PS50880"/>
    </source>
</evidence>
<dbReference type="InterPro" id="IPR013497">
    <property type="entry name" value="Topo_IA_cen"/>
</dbReference>
<evidence type="ECO:0000256" key="2">
    <source>
        <dbReference type="ARBA" id="ARBA00023125"/>
    </source>
</evidence>
<feature type="domain" description="Topo IA-type catalytic" evidence="6">
    <location>
        <begin position="159"/>
        <end position="574"/>
    </location>
</feature>
<dbReference type="Proteomes" id="UP000305906">
    <property type="component" value="Unassembled WGS sequence"/>
</dbReference>
<dbReference type="GO" id="GO:0043597">
    <property type="term" value="C:cytoplasmic replication fork"/>
    <property type="evidence" value="ECO:0007669"/>
    <property type="project" value="TreeGrafter"/>
</dbReference>
<dbReference type="Gene3D" id="3.40.50.140">
    <property type="match status" value="1"/>
</dbReference>
<dbReference type="RefSeq" id="WP_138046119.1">
    <property type="nucleotide sequence ID" value="NZ_VBZC01000017.1"/>
</dbReference>
<dbReference type="GO" id="GO:0006310">
    <property type="term" value="P:DNA recombination"/>
    <property type="evidence" value="ECO:0007669"/>
    <property type="project" value="TreeGrafter"/>
</dbReference>
<name>A0A5R9FSW4_9ACTN</name>
<evidence type="ECO:0000256" key="3">
    <source>
        <dbReference type="ARBA" id="ARBA00023235"/>
    </source>
</evidence>
<dbReference type="PRINTS" id="PR00417">
    <property type="entry name" value="PRTPISMRASEI"/>
</dbReference>
<dbReference type="GO" id="GO:0003677">
    <property type="term" value="F:DNA binding"/>
    <property type="evidence" value="ECO:0007669"/>
    <property type="project" value="UniProtKB-KW"/>
</dbReference>
<dbReference type="InterPro" id="IPR013824">
    <property type="entry name" value="Topo_IA_cen_sub1"/>
</dbReference>
<proteinExistence type="predicted"/>
<evidence type="ECO:0000256" key="4">
    <source>
        <dbReference type="SAM" id="MobiDB-lite"/>
    </source>
</evidence>
<dbReference type="SMART" id="SM00493">
    <property type="entry name" value="TOPRIM"/>
    <property type="match status" value="1"/>
</dbReference>
<organism evidence="7 8">
    <name type="scientific">Streptomyces montanus</name>
    <dbReference type="NCBI Taxonomy" id="2580423"/>
    <lineage>
        <taxon>Bacteria</taxon>
        <taxon>Bacillati</taxon>
        <taxon>Actinomycetota</taxon>
        <taxon>Actinomycetes</taxon>
        <taxon>Kitasatosporales</taxon>
        <taxon>Streptomycetaceae</taxon>
        <taxon>Streptomyces</taxon>
    </lineage>
</organism>